<dbReference type="Proteomes" id="UP000004277">
    <property type="component" value="Unassembled WGS sequence"/>
</dbReference>
<dbReference type="EMBL" id="AKCV02000013">
    <property type="protein sequence ID" value="TMS59072.1"/>
    <property type="molecule type" value="Genomic_DNA"/>
</dbReference>
<evidence type="ECO:0000313" key="1">
    <source>
        <dbReference type="EMBL" id="TMS59072.1"/>
    </source>
</evidence>
<gene>
    <name evidence="1" type="ORF">MW7_004165</name>
</gene>
<keyword evidence="2" id="KW-1185">Reference proteome</keyword>
<comment type="caution">
    <text evidence="1">The sequence shown here is derived from an EMBL/GenBank/DDBJ whole genome shotgun (WGS) entry which is preliminary data.</text>
</comment>
<proteinExistence type="predicted"/>
<protein>
    <submittedName>
        <fullName evidence="1">Tripartite tricarboxylate transporter substrate binding protein</fullName>
    </submittedName>
</protein>
<name>A0ACD3SSF9_9BURK</name>
<accession>A0ACD3SSF9</accession>
<sequence>MFARMTRSSRAAVLAGATLSLCSAFAVANPAYPTKPITLVVSYPAGGSVDVAARIIQEPMAKALGQSIVVENRGGAGGTIGTNVVAKSAPDGYTVLLTLSSHTINPAIYKKLSFDTLKDFKPVSLVASAPQVLVVHPSVAANNLRELIAYANSLPNGLDYGSAGTGSPSHIAGEQLRLKTKAKLTHIAYRGGGPAVIDVLGNQIPALWVSLPAVAEFIKQGKLKGIAVSTAKRSPVFPDMPTVAETVPGFEVDSWYAMFVPAKTPQAVVDKLQASVANAAKDPDIQKKFLAQGAVVVGSSAADLDKRVTREIADWKKLAAEAKISMD</sequence>
<evidence type="ECO:0000313" key="2">
    <source>
        <dbReference type="Proteomes" id="UP000004277"/>
    </source>
</evidence>
<organism evidence="1 2">
    <name type="scientific">Imbroritus primus</name>
    <dbReference type="NCBI Taxonomy" id="3058603"/>
    <lineage>
        <taxon>Bacteria</taxon>
        <taxon>Pseudomonadati</taxon>
        <taxon>Pseudomonadota</taxon>
        <taxon>Betaproteobacteria</taxon>
        <taxon>Burkholderiales</taxon>
        <taxon>Burkholderiaceae</taxon>
        <taxon>Imbroritus</taxon>
    </lineage>
</organism>
<reference evidence="1" key="1">
    <citation type="submission" date="2019-05" db="EMBL/GenBank/DDBJ databases">
        <title>Revised genome assembly of Burkholderiaceae (previously Ralstonia) sp. PBA.</title>
        <authorList>
            <person name="Gan H.M."/>
        </authorList>
    </citation>
    <scope>NUCLEOTIDE SEQUENCE</scope>
    <source>
        <strain evidence="1">PBA</strain>
    </source>
</reference>